<evidence type="ECO:0000313" key="2">
    <source>
        <dbReference type="EMBL" id="KAK7590743.1"/>
    </source>
</evidence>
<dbReference type="Proteomes" id="UP001367676">
    <property type="component" value="Unassembled WGS sequence"/>
</dbReference>
<evidence type="ECO:0000256" key="1">
    <source>
        <dbReference type="SAM" id="Coils"/>
    </source>
</evidence>
<dbReference type="EMBL" id="JBBCAQ010000022">
    <property type="protein sequence ID" value="KAK7590743.1"/>
    <property type="molecule type" value="Genomic_DNA"/>
</dbReference>
<keyword evidence="1" id="KW-0175">Coiled coil</keyword>
<protein>
    <submittedName>
        <fullName evidence="2">Uncharacterized protein</fullName>
    </submittedName>
</protein>
<evidence type="ECO:0000313" key="3">
    <source>
        <dbReference type="Proteomes" id="UP001367676"/>
    </source>
</evidence>
<name>A0AAN9TG41_9HEMI</name>
<accession>A0AAN9TG41</accession>
<proteinExistence type="predicted"/>
<organism evidence="2 3">
    <name type="scientific">Parthenolecanium corni</name>
    <dbReference type="NCBI Taxonomy" id="536013"/>
    <lineage>
        <taxon>Eukaryota</taxon>
        <taxon>Metazoa</taxon>
        <taxon>Ecdysozoa</taxon>
        <taxon>Arthropoda</taxon>
        <taxon>Hexapoda</taxon>
        <taxon>Insecta</taxon>
        <taxon>Pterygota</taxon>
        <taxon>Neoptera</taxon>
        <taxon>Paraneoptera</taxon>
        <taxon>Hemiptera</taxon>
        <taxon>Sternorrhyncha</taxon>
        <taxon>Coccoidea</taxon>
        <taxon>Coccidae</taxon>
        <taxon>Parthenolecanium</taxon>
    </lineage>
</organism>
<reference evidence="2 3" key="1">
    <citation type="submission" date="2024-03" db="EMBL/GenBank/DDBJ databases">
        <title>Adaptation during the transition from Ophiocordyceps entomopathogen to insect associate is accompanied by gene loss and intensified selection.</title>
        <authorList>
            <person name="Ward C.M."/>
            <person name="Onetto C.A."/>
            <person name="Borneman A.R."/>
        </authorList>
    </citation>
    <scope>NUCLEOTIDE SEQUENCE [LARGE SCALE GENOMIC DNA]</scope>
    <source>
        <strain evidence="2">AWRI1</strain>
        <tissue evidence="2">Single Adult Female</tissue>
    </source>
</reference>
<keyword evidence="3" id="KW-1185">Reference proteome</keyword>
<gene>
    <name evidence="2" type="ORF">V9T40_002356</name>
</gene>
<sequence>MNFDKACGATGNGKLKQYEKAVPSMETFSILMKMKKLRMIEWMESLISPNIVLGDDPLFLVSSPDYDPTIPCQSPPPPSSVPAPSVPTVRAIEPSAASPLASQPVVIPRTVPKVTLKKIETSSPAFKVIEKAQDETMDTMESSEMGARKRLRVEDEESSDWADDFSKLDKLPDMHDSQAMLKYLVNSMKCIKAQNKWQRGELMKKKSRLDEADERTKQLRLENDDLYQEIQQLRYDVRKQDDCSRRNNLVFHGVSETRTVVEAVTVVREIAAQHNVTLNPPDLDACHALPVRKGPTKLVCKFTSRIVREQLQSELEKAKLATDDLNWPGTKRAVFGTYHLSSFKRGVQELFNLYLVPLILCLIHISSVCIYFDEDDESTSSSGDDLDADLQWFQADTLILGT</sequence>
<dbReference type="AlphaFoldDB" id="A0AAN9TG41"/>
<comment type="caution">
    <text evidence="2">The sequence shown here is derived from an EMBL/GenBank/DDBJ whole genome shotgun (WGS) entry which is preliminary data.</text>
</comment>
<feature type="coiled-coil region" evidence="1">
    <location>
        <begin position="202"/>
        <end position="236"/>
    </location>
</feature>